<feature type="region of interest" description="Disordered" evidence="10">
    <location>
        <begin position="1688"/>
        <end position="1708"/>
    </location>
</feature>
<dbReference type="Gene3D" id="3.40.50.10810">
    <property type="entry name" value="Tandem AAA-ATPase domain"/>
    <property type="match status" value="1"/>
</dbReference>
<proteinExistence type="inferred from homology"/>
<feature type="compositionally biased region" description="Basic and acidic residues" evidence="10">
    <location>
        <begin position="392"/>
        <end position="412"/>
    </location>
</feature>
<dbReference type="PANTHER" id="PTHR45685:SF1">
    <property type="entry name" value="HELICASE SRCAP"/>
    <property type="match status" value="1"/>
</dbReference>
<dbReference type="InterPro" id="IPR001650">
    <property type="entry name" value="Helicase_C-like"/>
</dbReference>
<feature type="region of interest" description="Disordered" evidence="10">
    <location>
        <begin position="1723"/>
        <end position="1760"/>
    </location>
</feature>
<dbReference type="Pfam" id="PF00176">
    <property type="entry name" value="SNF2-rel_dom"/>
    <property type="match status" value="1"/>
</dbReference>
<dbReference type="InterPro" id="IPR027417">
    <property type="entry name" value="P-loop_NTPase"/>
</dbReference>
<dbReference type="GO" id="GO:0004386">
    <property type="term" value="F:helicase activity"/>
    <property type="evidence" value="ECO:0007669"/>
    <property type="project" value="UniProtKB-KW"/>
</dbReference>
<keyword evidence="3" id="KW-0547">Nucleotide-binding</keyword>
<feature type="domain" description="Helicase ATP-binding" evidence="11">
    <location>
        <begin position="552"/>
        <end position="717"/>
    </location>
</feature>
<dbReference type="GO" id="GO:0003677">
    <property type="term" value="F:DNA binding"/>
    <property type="evidence" value="ECO:0007669"/>
    <property type="project" value="UniProtKB-KW"/>
</dbReference>
<name>W6NAA1_HAECO</name>
<dbReference type="SUPFAM" id="SSF52540">
    <property type="entry name" value="P-loop containing nucleoside triphosphate hydrolases"/>
    <property type="match status" value="2"/>
</dbReference>
<feature type="compositionally biased region" description="Polar residues" evidence="10">
    <location>
        <begin position="2109"/>
        <end position="2129"/>
    </location>
</feature>
<evidence type="ECO:0000256" key="7">
    <source>
        <dbReference type="ARBA" id="ARBA00022853"/>
    </source>
</evidence>
<dbReference type="GO" id="GO:0000812">
    <property type="term" value="C:Swr1 complex"/>
    <property type="evidence" value="ECO:0007669"/>
    <property type="project" value="TreeGrafter"/>
</dbReference>
<dbReference type="FunFam" id="3.40.50.10810:FF:000005">
    <property type="entry name" value="Photoperiod-independent early flowering 1"/>
    <property type="match status" value="1"/>
</dbReference>
<keyword evidence="8" id="KW-0238">DNA-binding</keyword>
<dbReference type="EMBL" id="CAVP010056316">
    <property type="protein sequence ID" value="CDL94218.1"/>
    <property type="molecule type" value="Genomic_DNA"/>
</dbReference>
<reference evidence="14" key="2">
    <citation type="submission" date="2013-05" db="EMBL/GenBank/DDBJ databases">
        <title>The genome and transcriptome of Haemonchus contortus: a key model parasite for drug and vaccine discovery.</title>
        <authorList>
            <person name="Laing R."/>
            <person name="Kikuchi T."/>
            <person name="Martinelli A."/>
            <person name="Tsai I.J."/>
            <person name="Beech R.N."/>
            <person name="Redman E."/>
            <person name="Holroyd N."/>
            <person name="Bartley D.J."/>
            <person name="Beasley H."/>
            <person name="Britton C."/>
            <person name="Curran D."/>
            <person name="Devaney E."/>
            <person name="Gilabert A."/>
            <person name="Jackson F."/>
            <person name="Hunt M."/>
            <person name="Johnston S."/>
            <person name="Kryukov I."/>
            <person name="Li K."/>
            <person name="Morrison A.A."/>
            <person name="Reid A.J."/>
            <person name="Sargison N."/>
            <person name="Saunders G."/>
            <person name="Wasmuth J.D."/>
            <person name="Wolstenholme A."/>
            <person name="Berriman M."/>
            <person name="Gilleard J.S."/>
            <person name="Cotton J.A."/>
        </authorList>
    </citation>
    <scope>NUCLEOTIDE SEQUENCE [LARGE SCALE GENOMIC DNA]</scope>
    <source>
        <strain evidence="14">ISE/inbred ISE</strain>
    </source>
</reference>
<dbReference type="PANTHER" id="PTHR45685">
    <property type="entry name" value="HELICASE SRCAP-RELATED"/>
    <property type="match status" value="1"/>
</dbReference>
<dbReference type="CDD" id="cd18793">
    <property type="entry name" value="SF2_C_SNF"/>
    <property type="match status" value="1"/>
</dbReference>
<feature type="region of interest" description="Disordered" evidence="10">
    <location>
        <begin position="1"/>
        <end position="105"/>
    </location>
</feature>
<accession>W6NAA1</accession>
<evidence type="ECO:0000256" key="4">
    <source>
        <dbReference type="ARBA" id="ARBA00022801"/>
    </source>
</evidence>
<keyword evidence="7" id="KW-0156">Chromatin regulator</keyword>
<evidence type="ECO:0000256" key="8">
    <source>
        <dbReference type="ARBA" id="ARBA00023125"/>
    </source>
</evidence>
<evidence type="ECO:0000259" key="11">
    <source>
        <dbReference type="PROSITE" id="PS51192"/>
    </source>
</evidence>
<feature type="compositionally biased region" description="Polar residues" evidence="10">
    <location>
        <begin position="2057"/>
        <end position="2067"/>
    </location>
</feature>
<evidence type="ECO:0000256" key="6">
    <source>
        <dbReference type="ARBA" id="ARBA00022840"/>
    </source>
</evidence>
<dbReference type="Pfam" id="PF07529">
    <property type="entry name" value="HSA"/>
    <property type="match status" value="1"/>
</dbReference>
<keyword evidence="9" id="KW-0539">Nucleus</keyword>
<keyword evidence="4" id="KW-0378">Hydrolase</keyword>
<dbReference type="InterPro" id="IPR014012">
    <property type="entry name" value="HSA_dom"/>
</dbReference>
<dbReference type="SMART" id="SM00490">
    <property type="entry name" value="HELICc"/>
    <property type="match status" value="1"/>
</dbReference>
<evidence type="ECO:0000313" key="14">
    <source>
        <dbReference type="EMBL" id="CDL94218.1"/>
    </source>
</evidence>
<comment type="similarity">
    <text evidence="2">Belongs to the SNF2/RAD54 helicase family. SWR1 subfamily.</text>
</comment>
<comment type="caution">
    <text evidence="14">The sequence shown here is derived from an EMBL/GenBank/DDBJ whole genome shotgun (WGS) entry which is preliminary data.</text>
</comment>
<dbReference type="InterPro" id="IPR049730">
    <property type="entry name" value="SNF2/RAD54-like_C"/>
</dbReference>
<feature type="compositionally biased region" description="Basic and acidic residues" evidence="10">
    <location>
        <begin position="17"/>
        <end position="37"/>
    </location>
</feature>
<dbReference type="GO" id="GO:0016887">
    <property type="term" value="F:ATP hydrolysis activity"/>
    <property type="evidence" value="ECO:0007669"/>
    <property type="project" value="TreeGrafter"/>
</dbReference>
<feature type="region of interest" description="Disordered" evidence="10">
    <location>
        <begin position="288"/>
        <end position="484"/>
    </location>
</feature>
<feature type="compositionally biased region" description="Basic and acidic residues" evidence="10">
    <location>
        <begin position="1723"/>
        <end position="1733"/>
    </location>
</feature>
<feature type="domain" description="Helicase C-terminal" evidence="12">
    <location>
        <begin position="1312"/>
        <end position="1472"/>
    </location>
</feature>
<feature type="region of interest" description="Disordered" evidence="10">
    <location>
        <begin position="2036"/>
        <end position="2067"/>
    </location>
</feature>
<dbReference type="OrthoDB" id="448448at2759"/>
<evidence type="ECO:0000256" key="5">
    <source>
        <dbReference type="ARBA" id="ARBA00022806"/>
    </source>
</evidence>
<feature type="region of interest" description="Disordered" evidence="10">
    <location>
        <begin position="1960"/>
        <end position="1981"/>
    </location>
</feature>
<feature type="compositionally biased region" description="Basic and acidic residues" evidence="10">
    <location>
        <begin position="419"/>
        <end position="428"/>
    </location>
</feature>
<evidence type="ECO:0000256" key="3">
    <source>
        <dbReference type="ARBA" id="ARBA00022741"/>
    </source>
</evidence>
<feature type="compositionally biased region" description="Polar residues" evidence="10">
    <location>
        <begin position="45"/>
        <end position="58"/>
    </location>
</feature>
<organism evidence="14">
    <name type="scientific">Haemonchus contortus</name>
    <name type="common">Barber pole worm</name>
    <dbReference type="NCBI Taxonomy" id="6289"/>
    <lineage>
        <taxon>Eukaryota</taxon>
        <taxon>Metazoa</taxon>
        <taxon>Ecdysozoa</taxon>
        <taxon>Nematoda</taxon>
        <taxon>Chromadorea</taxon>
        <taxon>Rhabditida</taxon>
        <taxon>Rhabditina</taxon>
        <taxon>Rhabditomorpha</taxon>
        <taxon>Strongyloidea</taxon>
        <taxon>Trichostrongylidae</taxon>
        <taxon>Haemonchus</taxon>
    </lineage>
</organism>
<evidence type="ECO:0000259" key="12">
    <source>
        <dbReference type="PROSITE" id="PS51194"/>
    </source>
</evidence>
<dbReference type="GO" id="GO:0042393">
    <property type="term" value="F:histone binding"/>
    <property type="evidence" value="ECO:0007669"/>
    <property type="project" value="TreeGrafter"/>
</dbReference>
<feature type="compositionally biased region" description="Basic and acidic residues" evidence="10">
    <location>
        <begin position="64"/>
        <end position="73"/>
    </location>
</feature>
<evidence type="ECO:0000256" key="2">
    <source>
        <dbReference type="ARBA" id="ARBA00009220"/>
    </source>
</evidence>
<feature type="region of interest" description="Disordered" evidence="10">
    <location>
        <begin position="2108"/>
        <end position="2129"/>
    </location>
</feature>
<sequence>MPLLRGVSHSGAVDEPSTSKESREERIARGDESYIQEKRHKMGPASSSSKPRNLSETENLLAEIEEKVSEDIMKAQLSGSPRRALTPRTRSSDQPQASPSGRLSPIEVKVDDEPTAPAAPSNSLLSVNTHDLIGEQSIKQETQILLRVAELKRNGLWSASRLPLCVEPPRNKTHWDYVLEEVKWMATDFRMERQFKRTVARKIAAAIQKKRRDDELEQERAQQRAIRDGKRVCASIAKMVREFWMTVDKVVEHRAQEILEAKKRKALDAHMAFIVGEADKLSSIVQEGLTQDRASKTPSVYSRDEENDDDFSASESESDDEVTIEREEAAMQEGDIEDVKEEVSALSKDADQDMDDFLASLPPEYLASLGLQLPTNSTDSAESPADSEGEDDSKAVRQKERASKADKTRSGNDEEIEEVAAKRQKLDEASDEDNNSGTKVADVVAQVEGTSKAVDEDEMSVDEEDTDRLQDQNASLEGNGDGRGMLESVDYSKLNSVNSDERQQELANIAEAALKLQPKGHTLETTQVKTAVPFLIRGTLREYQMVGLDWLVTLYEKNLNGILADEMGLGKTIQTIALLAHLACCESIWGPHLIIVPTSVILNWEMELKKWCPAFKILTYFGTQKDRAEKRRGWSKPNAFHVCITSYKTVTTDIRAFKMKAWQYLILDEAQNIKNFKSQRWQALLNVKARRRLLLTGTPLQNSLMELWSLMHFLMPAIFASHDDFKDWFSNPLTGMMDGSVEFNAPLVQQLHKVLRPFILRRLKSEVEKQLPKKTEHVIKCPLSKRQRYLYDDFMSRRTTRENLKSGNVLSVLNIVMQLRKCCNHPNLFEQRSVESPMCLHHLRLNVPGLLVDLDEKVFGRDLPEIFDLRKRLTGVGSATIGKAPLVKELAESNDGGPPIVPGFRFHRPITTGTSIPSAANSSDIASVVDVSAAELQRAGFAQNEMVLVVRDGEDIDSLLGNNSGAPVPMRVRVNDGRLVLDADALKQNGGSAKLCQVVTGANGEKTLREVSNRLGHPAGGNAPVPVSQVANPAPAAIAAMPGGAASTAVVSSTANVLKPDRTPYGHPPKTSSTVVHHLLRCTTAVSKVAPLTVSTATSGFHYVMQNGGVHECSEMSESLVDLSASLSPPLKRRRASLQFKEPVTGEFADLIPVEVVQRMEENNRLRLQRIVERFECQQRPFYSNQLISLLRKSTLQEDAVEEAGEQMNMKSVGSSVSFDVRESLYEWVADVMERFWIWVNPAVTDPPELQTSSSGHGYRVRVADRQINEKSRSLLSSVHPLAHKAIIASQLHFPELRLIEYDCGKLQALARLLRRLYALKHRCLIFTQMSRMLDVLQAFLSYHGYQYFRLDGTTGIEQRQAMMERFNADAKIFCFILSTRSGGVGVNLTGADTVIFYDSDWNPTMDAQAQDRCHRIGQTRNVTIFRLISERTIEENILRKANQKRRDLFDGDVEVGDIDVGERPKSQRDVEKAMAALEDEQDVTAARLVIAETKADIADEDPLDEKYIELINQLKPIERYAVNFLEAEYKPEFEEEVREAEAVIEQKREDWVRAHNQALSNGDTNTGVDENSIRIDDDFYGNGMLLDEVFAFDQDFLDEIMPTWTPFPTPPLSDTDNDIYFDECLDLLYDRDFMTEEQLPQEIHELPCSLNKPCSPVKQPVPPPIPPPHVAQQSSSDAAVMSLLNALHNPPNSYTPPPASYSPTPYSPAEFDQYMQGYSELKSDAVSDSRASKKERRALPRQLEQKGRELMRPVTPPPAVREEYDYEGPEWNIIEDQALLTAVRNEELMCHSFERVKTSLRFNWEYIAGFVNRVTRFYRSPRQCSIRYQLVVRPRESGQLMVVDPLTKKPRKVPLTSAEIVHLRKGRVTTELQYTHDADKIREASMLGRLRLINSLAERQNSYNIARRPNDPRLLELSGRLPTAQENRLAAMNIRFPTGLSPQEILSNLEEKRIAQEAAKKKLAEQQANNERPNSPPHPVISVCVRPAAVPAGPEIVQSRLPMVIPVPQLVLPSPPVLQQTLAQDLTMNVMPQSHSPVGGMRRTASHPSTGVAMGSSLQHVQGPGPSTQHNYVVVSQDSLPPSSRMQFVTRTADGMTIGQGAQPVYRSISNTSQTKRTPPNTPSLSRVQGSYMTNVQTVSGNNQLFQAGATTVSGAPRGRVMQRMTAVMVPSRAGQPHQLRAVP</sequence>
<gene>
    <name evidence="14" type="ORF">HCOI_00262200</name>
</gene>
<reference evidence="14" key="1">
    <citation type="submission" date="2013-03" db="EMBL/GenBank/DDBJ databases">
        <authorList>
            <person name="Aslett M."/>
        </authorList>
    </citation>
    <scope>NUCLEOTIDE SEQUENCE [LARGE SCALE GENOMIC DNA]</scope>
    <source>
        <strain evidence="14">ISE/inbred ISE</strain>
    </source>
</reference>
<keyword evidence="6" id="KW-0067">ATP-binding</keyword>
<dbReference type="PROSITE" id="PS51194">
    <property type="entry name" value="HELICASE_CTER"/>
    <property type="match status" value="1"/>
</dbReference>
<dbReference type="Gene3D" id="3.40.50.300">
    <property type="entry name" value="P-loop containing nucleotide triphosphate hydrolases"/>
    <property type="match status" value="1"/>
</dbReference>
<dbReference type="SMART" id="SM00573">
    <property type="entry name" value="HSA"/>
    <property type="match status" value="1"/>
</dbReference>
<dbReference type="PROSITE" id="PS51204">
    <property type="entry name" value="HSA"/>
    <property type="match status" value="1"/>
</dbReference>
<comment type="subcellular location">
    <subcellularLocation>
        <location evidence="1">Nucleus</location>
    </subcellularLocation>
</comment>
<dbReference type="InterPro" id="IPR038718">
    <property type="entry name" value="SNF2-like_sf"/>
</dbReference>
<evidence type="ECO:0000259" key="13">
    <source>
        <dbReference type="PROSITE" id="PS51204"/>
    </source>
</evidence>
<evidence type="ECO:0000256" key="10">
    <source>
        <dbReference type="SAM" id="MobiDB-lite"/>
    </source>
</evidence>
<feature type="compositionally biased region" description="Polar residues" evidence="10">
    <location>
        <begin position="88"/>
        <end position="101"/>
    </location>
</feature>
<dbReference type="InterPro" id="IPR050520">
    <property type="entry name" value="INO80/SWR1_helicase"/>
</dbReference>
<feature type="compositionally biased region" description="Acidic residues" evidence="10">
    <location>
        <begin position="305"/>
        <end position="322"/>
    </location>
</feature>
<dbReference type="Pfam" id="PF00271">
    <property type="entry name" value="Helicase_C"/>
    <property type="match status" value="1"/>
</dbReference>
<feature type="domain" description="HSA" evidence="13">
    <location>
        <begin position="162"/>
        <end position="235"/>
    </location>
</feature>
<feature type="compositionally biased region" description="Acidic residues" evidence="10">
    <location>
        <begin position="455"/>
        <end position="466"/>
    </location>
</feature>
<dbReference type="Gene3D" id="1.20.120.850">
    <property type="entry name" value="SWI2/SNF2 ATPases, N-terminal domain"/>
    <property type="match status" value="1"/>
</dbReference>
<dbReference type="CDD" id="cd18003">
    <property type="entry name" value="DEXQc_SRCAP"/>
    <property type="match status" value="1"/>
</dbReference>
<dbReference type="InterPro" id="IPR014001">
    <property type="entry name" value="Helicase_ATP-bd"/>
</dbReference>
<dbReference type="InterPro" id="IPR000330">
    <property type="entry name" value="SNF2_N"/>
</dbReference>
<evidence type="ECO:0000256" key="1">
    <source>
        <dbReference type="ARBA" id="ARBA00004123"/>
    </source>
</evidence>
<dbReference type="GO" id="GO:0005524">
    <property type="term" value="F:ATP binding"/>
    <property type="evidence" value="ECO:0007669"/>
    <property type="project" value="UniProtKB-KW"/>
</dbReference>
<keyword evidence="5 14" id="KW-0347">Helicase</keyword>
<dbReference type="PROSITE" id="PS51192">
    <property type="entry name" value="HELICASE_ATP_BIND_1"/>
    <property type="match status" value="1"/>
</dbReference>
<dbReference type="SMART" id="SM00487">
    <property type="entry name" value="DEXDc"/>
    <property type="match status" value="1"/>
</dbReference>
<protein>
    <submittedName>
        <fullName evidence="14">HSA and SNF2-related and DNA RNA helicase domain containing protein</fullName>
    </submittedName>
</protein>
<dbReference type="GO" id="GO:0006338">
    <property type="term" value="P:chromatin remodeling"/>
    <property type="evidence" value="ECO:0007669"/>
    <property type="project" value="TreeGrafter"/>
</dbReference>
<evidence type="ECO:0000256" key="9">
    <source>
        <dbReference type="ARBA" id="ARBA00023242"/>
    </source>
</evidence>